<dbReference type="PANTHER" id="PTHR30607">
    <property type="entry name" value="POTASSIUM-TRANSPORTING ATPASE A CHAIN"/>
    <property type="match status" value="1"/>
</dbReference>
<dbReference type="InterPro" id="IPR004623">
    <property type="entry name" value="KdpA"/>
</dbReference>
<sequence length="105" mass="11425">MLTLENKFQSIATGPVAALESIKHLGTNGGGFFGTNSSMPFENPTLLTNFLQILSMMLIPSACVVAFGLMVYHRKEIQGFALMGKEEGGGLFLVQWGLFLSFLCF</sequence>
<evidence type="ECO:0000313" key="1">
    <source>
        <dbReference type="EMBL" id="EAJ8964484.1"/>
    </source>
</evidence>
<proteinExistence type="predicted"/>
<dbReference type="PANTHER" id="PTHR30607:SF2">
    <property type="entry name" value="POTASSIUM-TRANSPORTING ATPASE POTASSIUM-BINDING SUBUNIT"/>
    <property type="match status" value="1"/>
</dbReference>
<dbReference type="EMBL" id="AACBZE010000012">
    <property type="protein sequence ID" value="EAJ8964484.1"/>
    <property type="molecule type" value="Genomic_DNA"/>
</dbReference>
<protein>
    <submittedName>
        <fullName evidence="1">Potassium-transporting ATPase subunit KdpA</fullName>
    </submittedName>
</protein>
<dbReference type="AlphaFoldDB" id="A0A5T0ILR2"/>
<gene>
    <name evidence="1" type="ORF">E0Z27_04280</name>
</gene>
<comment type="caution">
    <text evidence="1">The sequence shown here is derived from an EMBL/GenBank/DDBJ whole genome shotgun (WGS) entry which is preliminary data.</text>
</comment>
<organism evidence="1">
    <name type="scientific">Campylobacter jejuni</name>
    <dbReference type="NCBI Taxonomy" id="197"/>
    <lineage>
        <taxon>Bacteria</taxon>
        <taxon>Pseudomonadati</taxon>
        <taxon>Campylobacterota</taxon>
        <taxon>Epsilonproteobacteria</taxon>
        <taxon>Campylobacterales</taxon>
        <taxon>Campylobacteraceae</taxon>
        <taxon>Campylobacter</taxon>
    </lineage>
</organism>
<dbReference type="GO" id="GO:0008556">
    <property type="term" value="F:P-type potassium transmembrane transporter activity"/>
    <property type="evidence" value="ECO:0007669"/>
    <property type="project" value="InterPro"/>
</dbReference>
<reference evidence="1" key="1">
    <citation type="submission" date="2019-04" db="EMBL/GenBank/DDBJ databases">
        <authorList>
            <consortium name="NARMS: The National Antimicrobial Resistance Monitoring System"/>
        </authorList>
    </citation>
    <scope>NUCLEOTIDE SEQUENCE</scope>
    <source>
        <strain evidence="1">CVM N18C164</strain>
    </source>
</reference>
<dbReference type="GO" id="GO:0005886">
    <property type="term" value="C:plasma membrane"/>
    <property type="evidence" value="ECO:0007669"/>
    <property type="project" value="TreeGrafter"/>
</dbReference>
<accession>A0A5T0ILR2</accession>
<dbReference type="Pfam" id="PF03814">
    <property type="entry name" value="KdpA"/>
    <property type="match status" value="1"/>
</dbReference>
<name>A0A5T0ILR2_CAMJU</name>